<evidence type="ECO:0000313" key="2">
    <source>
        <dbReference type="Proteomes" id="UP000008144"/>
    </source>
</evidence>
<reference evidence="2" key="1">
    <citation type="journal article" date="2002" name="Science">
        <title>The draft genome of Ciona intestinalis: insights into chordate and vertebrate origins.</title>
        <authorList>
            <person name="Dehal P."/>
            <person name="Satou Y."/>
            <person name="Campbell R.K."/>
            <person name="Chapman J."/>
            <person name="Degnan B."/>
            <person name="De Tomaso A."/>
            <person name="Davidson B."/>
            <person name="Di Gregorio A."/>
            <person name="Gelpke M."/>
            <person name="Goodstein D.M."/>
            <person name="Harafuji N."/>
            <person name="Hastings K.E."/>
            <person name="Ho I."/>
            <person name="Hotta K."/>
            <person name="Huang W."/>
            <person name="Kawashima T."/>
            <person name="Lemaire P."/>
            <person name="Martinez D."/>
            <person name="Meinertzhagen I.A."/>
            <person name="Necula S."/>
            <person name="Nonaka M."/>
            <person name="Putnam N."/>
            <person name="Rash S."/>
            <person name="Saiga H."/>
            <person name="Satake M."/>
            <person name="Terry A."/>
            <person name="Yamada L."/>
            <person name="Wang H.G."/>
            <person name="Awazu S."/>
            <person name="Azumi K."/>
            <person name="Boore J."/>
            <person name="Branno M."/>
            <person name="Chin-Bow S."/>
            <person name="DeSantis R."/>
            <person name="Doyle S."/>
            <person name="Francino P."/>
            <person name="Keys D.N."/>
            <person name="Haga S."/>
            <person name="Hayashi H."/>
            <person name="Hino K."/>
            <person name="Imai K.S."/>
            <person name="Inaba K."/>
            <person name="Kano S."/>
            <person name="Kobayashi K."/>
            <person name="Kobayashi M."/>
            <person name="Lee B.I."/>
            <person name="Makabe K.W."/>
            <person name="Manohar C."/>
            <person name="Matassi G."/>
            <person name="Medina M."/>
            <person name="Mochizuki Y."/>
            <person name="Mount S."/>
            <person name="Morishita T."/>
            <person name="Miura S."/>
            <person name="Nakayama A."/>
            <person name="Nishizaka S."/>
            <person name="Nomoto H."/>
            <person name="Ohta F."/>
            <person name="Oishi K."/>
            <person name="Rigoutsos I."/>
            <person name="Sano M."/>
            <person name="Sasaki A."/>
            <person name="Sasakura Y."/>
            <person name="Shoguchi E."/>
            <person name="Shin-i T."/>
            <person name="Spagnuolo A."/>
            <person name="Stainier D."/>
            <person name="Suzuki M.M."/>
            <person name="Tassy O."/>
            <person name="Takatori N."/>
            <person name="Tokuoka M."/>
            <person name="Yagi K."/>
            <person name="Yoshizaki F."/>
            <person name="Wada S."/>
            <person name="Zhang C."/>
            <person name="Hyatt P.D."/>
            <person name="Larimer F."/>
            <person name="Detter C."/>
            <person name="Doggett N."/>
            <person name="Glavina T."/>
            <person name="Hawkins T."/>
            <person name="Richardson P."/>
            <person name="Lucas S."/>
            <person name="Kohara Y."/>
            <person name="Levine M."/>
            <person name="Satoh N."/>
            <person name="Rokhsar D.S."/>
        </authorList>
    </citation>
    <scope>NUCLEOTIDE SEQUENCE [LARGE SCALE GENOMIC DNA]</scope>
</reference>
<evidence type="ECO:0000313" key="1">
    <source>
        <dbReference type="Ensembl" id="ENSCINP00000032004.1"/>
    </source>
</evidence>
<dbReference type="HOGENOM" id="CLU_2372127_0_0_1"/>
<organism evidence="1 2">
    <name type="scientific">Ciona intestinalis</name>
    <name type="common">Transparent sea squirt</name>
    <name type="synonym">Ascidia intestinalis</name>
    <dbReference type="NCBI Taxonomy" id="7719"/>
    <lineage>
        <taxon>Eukaryota</taxon>
        <taxon>Metazoa</taxon>
        <taxon>Chordata</taxon>
        <taxon>Tunicata</taxon>
        <taxon>Ascidiacea</taxon>
        <taxon>Phlebobranchia</taxon>
        <taxon>Cionidae</taxon>
        <taxon>Ciona</taxon>
    </lineage>
</organism>
<reference evidence="1" key="3">
    <citation type="submission" date="2025-09" db="UniProtKB">
        <authorList>
            <consortium name="Ensembl"/>
        </authorList>
    </citation>
    <scope>IDENTIFICATION</scope>
</reference>
<name>H2XQS0_CIOIN</name>
<dbReference type="AlphaFoldDB" id="H2XQS0"/>
<dbReference type="Proteomes" id="UP000008144">
    <property type="component" value="Unassembled WGS sequence"/>
</dbReference>
<dbReference type="InParanoid" id="H2XQS0"/>
<protein>
    <submittedName>
        <fullName evidence="1">Uncharacterized protein</fullName>
    </submittedName>
</protein>
<sequence>MVLSDRNFPCGSLAPSGSSAQYRGVIAPSSGDFVAFGPAMSVLTQPGQQALIRTSSRPLMRICRACIHVMTETPTFDTPYAVSGHPCVTWSPALA</sequence>
<dbReference type="Ensembl" id="ENSCINT00000032760.1">
    <property type="protein sequence ID" value="ENSCINP00000032004.1"/>
    <property type="gene ID" value="ENSCING00000018282.1"/>
</dbReference>
<accession>H2XQS0</accession>
<keyword evidence="2" id="KW-1185">Reference proteome</keyword>
<proteinExistence type="predicted"/>
<reference evidence="1" key="2">
    <citation type="submission" date="2025-08" db="UniProtKB">
        <authorList>
            <consortium name="Ensembl"/>
        </authorList>
    </citation>
    <scope>IDENTIFICATION</scope>
</reference>